<dbReference type="InterPro" id="IPR005322">
    <property type="entry name" value="Peptidase_C69"/>
</dbReference>
<dbReference type="GO" id="GO:0016805">
    <property type="term" value="F:dipeptidase activity"/>
    <property type="evidence" value="ECO:0007669"/>
    <property type="project" value="InterPro"/>
</dbReference>
<dbReference type="PANTHER" id="PTHR12994:SF7">
    <property type="entry name" value="SECERNIN-1"/>
    <property type="match status" value="1"/>
</dbReference>
<name>A0AAV3AQK8_PYXAD</name>
<reference evidence="3" key="1">
    <citation type="thesis" date="2020" institute="ProQuest LLC" country="789 East Eisenhower Parkway, Ann Arbor, MI, USA">
        <title>Comparative Genomics and Chromosome Evolution.</title>
        <authorList>
            <person name="Mudd A.B."/>
        </authorList>
    </citation>
    <scope>NUCLEOTIDE SEQUENCE</scope>
    <source>
        <strain evidence="3">1538</strain>
        <tissue evidence="3">Blood</tissue>
    </source>
</reference>
<protein>
    <recommendedName>
        <fullName evidence="2">Secernin-2</fullName>
    </recommendedName>
</protein>
<comment type="caution">
    <text evidence="3">The sequence shown here is derived from an EMBL/GenBank/DDBJ whole genome shotgun (WGS) entry which is preliminary data.</text>
</comment>
<dbReference type="Pfam" id="PF03577">
    <property type="entry name" value="Peptidase_C69"/>
    <property type="match status" value="1"/>
</dbReference>
<keyword evidence="4" id="KW-1185">Reference proteome</keyword>
<evidence type="ECO:0000313" key="4">
    <source>
        <dbReference type="Proteomes" id="UP001181693"/>
    </source>
</evidence>
<evidence type="ECO:0000313" key="3">
    <source>
        <dbReference type="EMBL" id="DBA24967.1"/>
    </source>
</evidence>
<sequence length="400" mass="44646">MTGAPPSFCFVAFPPHAKNNCILFGKNSARPRDEVQEVLYVPPKSHDPGSKVQCTYLEIDQAAQTNSVILSKPAWMWGAEMGANEHGVCIGNVPVTARQAAEGSKLLLAMDLVRLGLERGTNAKEALDIIVSLLEEHGQGGSCFQAGDQRFQSAFLIVDRSEAWLLETVGKYWAAEKITDDVRYICNRLSLKTQLDLEHPELRNYAKSQGWWSEDKEFNFSEAFSEDDNGDHCSGTEILEKQDELTVESVINILRCNGNCVNSDSFLTMASSVSVLPQDEKKPCIHLLTGTPDPSRSVFKPFIFVEDVKAFPKVQSSCVGNCHHEHSEYKHKLYEAHQCALTLMDTNKEEGNKLLQTMLNLEKQGLDAMEDILNSSSPLEPAEVVDLFYDCVDTEIKFYK</sequence>
<organism evidence="3 4">
    <name type="scientific">Pyxicephalus adspersus</name>
    <name type="common">African bullfrog</name>
    <dbReference type="NCBI Taxonomy" id="30357"/>
    <lineage>
        <taxon>Eukaryota</taxon>
        <taxon>Metazoa</taxon>
        <taxon>Chordata</taxon>
        <taxon>Craniata</taxon>
        <taxon>Vertebrata</taxon>
        <taxon>Euteleostomi</taxon>
        <taxon>Amphibia</taxon>
        <taxon>Batrachia</taxon>
        <taxon>Anura</taxon>
        <taxon>Neobatrachia</taxon>
        <taxon>Ranoidea</taxon>
        <taxon>Pyxicephalidae</taxon>
        <taxon>Pyxicephalinae</taxon>
        <taxon>Pyxicephalus</taxon>
    </lineage>
</organism>
<evidence type="ECO:0000256" key="1">
    <source>
        <dbReference type="ARBA" id="ARBA00005705"/>
    </source>
</evidence>
<dbReference type="Proteomes" id="UP001181693">
    <property type="component" value="Unassembled WGS sequence"/>
</dbReference>
<comment type="similarity">
    <text evidence="1">Belongs to the peptidase C69 family. Secernin subfamily.</text>
</comment>
<gene>
    <name evidence="3" type="ORF">GDO54_012552</name>
</gene>
<dbReference type="Gene3D" id="3.60.60.10">
    <property type="entry name" value="Penicillin V Acylase, Chain A"/>
    <property type="match status" value="1"/>
</dbReference>
<dbReference type="GO" id="GO:0070004">
    <property type="term" value="F:cysteine-type exopeptidase activity"/>
    <property type="evidence" value="ECO:0007669"/>
    <property type="project" value="InterPro"/>
</dbReference>
<evidence type="ECO:0000256" key="2">
    <source>
        <dbReference type="ARBA" id="ARBA00040986"/>
    </source>
</evidence>
<dbReference type="EMBL" id="DYDO01000005">
    <property type="protein sequence ID" value="DBA24967.1"/>
    <property type="molecule type" value="Genomic_DNA"/>
</dbReference>
<dbReference type="FunFam" id="3.60.60.10:FF:000001">
    <property type="entry name" value="Secernin 1"/>
    <property type="match status" value="1"/>
</dbReference>
<dbReference type="GO" id="GO:0006508">
    <property type="term" value="P:proteolysis"/>
    <property type="evidence" value="ECO:0007669"/>
    <property type="project" value="InterPro"/>
</dbReference>
<proteinExistence type="inferred from homology"/>
<dbReference type="PANTHER" id="PTHR12994">
    <property type="entry name" value="SECERNIN"/>
    <property type="match status" value="1"/>
</dbReference>
<dbReference type="AlphaFoldDB" id="A0AAV3AQK8"/>
<accession>A0AAV3AQK8</accession>